<keyword evidence="3 5" id="KW-1133">Transmembrane helix</keyword>
<keyword evidence="2 5" id="KW-0812">Transmembrane</keyword>
<dbReference type="Proteomes" id="UP001081438">
    <property type="component" value="Unassembled WGS sequence"/>
</dbReference>
<feature type="transmembrane region" description="Helical" evidence="5">
    <location>
        <begin position="21"/>
        <end position="42"/>
    </location>
</feature>
<dbReference type="RefSeq" id="WP_268210075.1">
    <property type="nucleotide sequence ID" value="NZ_JANSKK010000006.1"/>
</dbReference>
<name>A0A9Q4H5G5_9STAP</name>
<dbReference type="GO" id="GO:0016020">
    <property type="term" value="C:membrane"/>
    <property type="evidence" value="ECO:0007669"/>
    <property type="project" value="UniProtKB-SubCell"/>
</dbReference>
<dbReference type="AlphaFoldDB" id="A0A9Q4H5G5"/>
<evidence type="ECO:0000256" key="4">
    <source>
        <dbReference type="ARBA" id="ARBA00023136"/>
    </source>
</evidence>
<reference evidence="7" key="1">
    <citation type="journal article" date="2022" name="Int. J. Mol. Sci.">
        <title>Phenotypic and genotypic virulence characterisation of Staphylococcus pettenkoferi strains isolated from human bloodstream and diabetic foot infections.</title>
        <authorList>
            <person name="Magnan C."/>
        </authorList>
    </citation>
    <scope>NUCLEOTIDE SEQUENCE</scope>
    <source>
        <strain evidence="7">NSP020P</strain>
    </source>
</reference>
<sequence>MENSKLPFADHFAKLREHPKWLVKLIAFLIISFFVTWLGSIATDQTKMLKKSGADQQAIDTYNQFHWPMIIGVTIGNFIWLTLIAFLIFLVISKIMKSDVPALSIFSASLSYNIIVYTFVLIVNAIQAIAGIDMGEYNISSLNIFDKGNGFLGAIKLQHFLAAYVIGLYYYFTAKLSKKSAVIWAIVALIVLIAIGMMNAG</sequence>
<comment type="caution">
    <text evidence="7">The sequence shown here is derived from an EMBL/GenBank/DDBJ whole genome shotgun (WGS) entry which is preliminary data.</text>
</comment>
<evidence type="ECO:0000259" key="6">
    <source>
        <dbReference type="Pfam" id="PF04893"/>
    </source>
</evidence>
<protein>
    <submittedName>
        <fullName evidence="7">YIP1 family protein</fullName>
    </submittedName>
</protein>
<dbReference type="EMBL" id="JANSKX010000038">
    <property type="protein sequence ID" value="MCY1595676.1"/>
    <property type="molecule type" value="Genomic_DNA"/>
</dbReference>
<dbReference type="Pfam" id="PF04893">
    <property type="entry name" value="Yip1"/>
    <property type="match status" value="1"/>
</dbReference>
<comment type="subcellular location">
    <subcellularLocation>
        <location evidence="1">Membrane</location>
        <topology evidence="1">Multi-pass membrane protein</topology>
    </subcellularLocation>
</comment>
<dbReference type="InterPro" id="IPR006977">
    <property type="entry name" value="Yip1_dom"/>
</dbReference>
<evidence type="ECO:0000313" key="7">
    <source>
        <dbReference type="EMBL" id="MCY1595676.1"/>
    </source>
</evidence>
<proteinExistence type="predicted"/>
<keyword evidence="4 5" id="KW-0472">Membrane</keyword>
<evidence type="ECO:0000313" key="8">
    <source>
        <dbReference type="Proteomes" id="UP001081438"/>
    </source>
</evidence>
<feature type="transmembrane region" description="Helical" evidence="5">
    <location>
        <begin position="69"/>
        <end position="92"/>
    </location>
</feature>
<evidence type="ECO:0000256" key="1">
    <source>
        <dbReference type="ARBA" id="ARBA00004141"/>
    </source>
</evidence>
<feature type="transmembrane region" description="Helical" evidence="5">
    <location>
        <begin position="181"/>
        <end position="200"/>
    </location>
</feature>
<organism evidence="7 8">
    <name type="scientific">Staphylococcus pettenkoferi</name>
    <dbReference type="NCBI Taxonomy" id="170573"/>
    <lineage>
        <taxon>Bacteria</taxon>
        <taxon>Bacillati</taxon>
        <taxon>Bacillota</taxon>
        <taxon>Bacilli</taxon>
        <taxon>Bacillales</taxon>
        <taxon>Staphylococcaceae</taxon>
        <taxon>Staphylococcus</taxon>
    </lineage>
</organism>
<gene>
    <name evidence="7" type="ORF">NW112_10545</name>
</gene>
<feature type="transmembrane region" description="Helical" evidence="5">
    <location>
        <begin position="150"/>
        <end position="172"/>
    </location>
</feature>
<evidence type="ECO:0000256" key="2">
    <source>
        <dbReference type="ARBA" id="ARBA00022692"/>
    </source>
</evidence>
<evidence type="ECO:0000256" key="5">
    <source>
        <dbReference type="SAM" id="Phobius"/>
    </source>
</evidence>
<feature type="domain" description="Yip1" evidence="6">
    <location>
        <begin position="9"/>
        <end position="195"/>
    </location>
</feature>
<feature type="transmembrane region" description="Helical" evidence="5">
    <location>
        <begin position="104"/>
        <end position="130"/>
    </location>
</feature>
<evidence type="ECO:0000256" key="3">
    <source>
        <dbReference type="ARBA" id="ARBA00022989"/>
    </source>
</evidence>
<accession>A0A9Q4H5G5</accession>